<reference evidence="10" key="1">
    <citation type="submission" date="2021-01" db="EMBL/GenBank/DDBJ databases">
        <authorList>
            <person name="Corre E."/>
            <person name="Pelletier E."/>
            <person name="Niang G."/>
            <person name="Scheremetjew M."/>
            <person name="Finn R."/>
            <person name="Kale V."/>
            <person name="Holt S."/>
            <person name="Cochrane G."/>
            <person name="Meng A."/>
            <person name="Brown T."/>
            <person name="Cohen L."/>
        </authorList>
    </citation>
    <scope>NUCLEOTIDE SEQUENCE</scope>
    <source>
        <strain evidence="10">SAG 36.94</strain>
    </source>
</reference>
<keyword evidence="8" id="KW-1133">Transmembrane helix</keyword>
<evidence type="ECO:0000256" key="4">
    <source>
        <dbReference type="ARBA" id="ARBA00022741"/>
    </source>
</evidence>
<dbReference type="InterPro" id="IPR008145">
    <property type="entry name" value="GK/Ca_channel_bsu"/>
</dbReference>
<keyword evidence="3" id="KW-0808">Transferase</keyword>
<keyword evidence="4" id="KW-0547">Nucleotide-binding</keyword>
<evidence type="ECO:0000313" key="10">
    <source>
        <dbReference type="EMBL" id="CAD9231620.1"/>
    </source>
</evidence>
<dbReference type="AlphaFoldDB" id="A0A7S1TBH5"/>
<dbReference type="CDD" id="cd00071">
    <property type="entry name" value="GMPK"/>
    <property type="match status" value="1"/>
</dbReference>
<dbReference type="InterPro" id="IPR017665">
    <property type="entry name" value="Guanylate_kinase"/>
</dbReference>
<evidence type="ECO:0000256" key="7">
    <source>
        <dbReference type="SAM" id="MobiDB-lite"/>
    </source>
</evidence>
<dbReference type="PROSITE" id="PS00856">
    <property type="entry name" value="GUANYLATE_KINASE_1"/>
    <property type="match status" value="1"/>
</dbReference>
<dbReference type="PROSITE" id="PS50052">
    <property type="entry name" value="GUANYLATE_KINASE_2"/>
    <property type="match status" value="1"/>
</dbReference>
<feature type="domain" description="Guanylate kinase-like" evidence="9">
    <location>
        <begin position="340"/>
        <end position="523"/>
    </location>
</feature>
<gene>
    <name evidence="10" type="ORF">CCAE0312_LOCUS3697</name>
</gene>
<accession>A0A7S1TBH5</accession>
<evidence type="ECO:0000256" key="3">
    <source>
        <dbReference type="ARBA" id="ARBA00022679"/>
    </source>
</evidence>
<keyword evidence="6" id="KW-0067">ATP-binding</keyword>
<dbReference type="Pfam" id="PF00625">
    <property type="entry name" value="Guanylate_kin"/>
    <property type="match status" value="1"/>
</dbReference>
<feature type="transmembrane region" description="Helical" evidence="8">
    <location>
        <begin position="192"/>
        <end position="211"/>
    </location>
</feature>
<dbReference type="InterPro" id="IPR027417">
    <property type="entry name" value="P-loop_NTPase"/>
</dbReference>
<proteinExistence type="inferred from homology"/>
<keyword evidence="8" id="KW-0472">Membrane</keyword>
<evidence type="ECO:0000256" key="1">
    <source>
        <dbReference type="ARBA" id="ARBA00005790"/>
    </source>
</evidence>
<evidence type="ECO:0000256" key="8">
    <source>
        <dbReference type="SAM" id="Phobius"/>
    </source>
</evidence>
<keyword evidence="5" id="KW-0418">Kinase</keyword>
<dbReference type="GO" id="GO:0005524">
    <property type="term" value="F:ATP binding"/>
    <property type="evidence" value="ECO:0007669"/>
    <property type="project" value="UniProtKB-KW"/>
</dbReference>
<dbReference type="PANTHER" id="PTHR23117">
    <property type="entry name" value="GUANYLATE KINASE-RELATED"/>
    <property type="match status" value="1"/>
</dbReference>
<feature type="transmembrane region" description="Helical" evidence="8">
    <location>
        <begin position="232"/>
        <end position="249"/>
    </location>
</feature>
<dbReference type="PANTHER" id="PTHR23117:SF13">
    <property type="entry name" value="GUANYLATE KINASE"/>
    <property type="match status" value="1"/>
</dbReference>
<dbReference type="Gene3D" id="3.40.50.300">
    <property type="entry name" value="P-loop containing nucleotide triphosphate hydrolases"/>
    <property type="match status" value="1"/>
</dbReference>
<feature type="region of interest" description="Disordered" evidence="7">
    <location>
        <begin position="323"/>
        <end position="342"/>
    </location>
</feature>
<dbReference type="InterPro" id="IPR008144">
    <property type="entry name" value="Guanylate_kin-like_dom"/>
</dbReference>
<evidence type="ECO:0000256" key="2">
    <source>
        <dbReference type="ARBA" id="ARBA00012961"/>
    </source>
</evidence>
<dbReference type="InterPro" id="IPR020590">
    <property type="entry name" value="Guanylate_kinase_CS"/>
</dbReference>
<evidence type="ECO:0000256" key="6">
    <source>
        <dbReference type="ARBA" id="ARBA00022840"/>
    </source>
</evidence>
<dbReference type="HAMAP" id="MF_00328">
    <property type="entry name" value="Guanylate_kinase"/>
    <property type="match status" value="1"/>
</dbReference>
<dbReference type="FunFam" id="3.40.50.300:FF:000776">
    <property type="entry name" value="Guanylate kinase 2"/>
    <property type="match status" value="1"/>
</dbReference>
<dbReference type="EMBL" id="HBGH01006985">
    <property type="protein sequence ID" value="CAD9231620.1"/>
    <property type="molecule type" value="Transcribed_RNA"/>
</dbReference>
<dbReference type="GO" id="GO:0004385">
    <property type="term" value="F:GMP kinase activity"/>
    <property type="evidence" value="ECO:0007669"/>
    <property type="project" value="UniProtKB-EC"/>
</dbReference>
<keyword evidence="8" id="KW-0812">Transmembrane</keyword>
<dbReference type="SUPFAM" id="SSF52540">
    <property type="entry name" value="P-loop containing nucleoside triphosphate hydrolases"/>
    <property type="match status" value="1"/>
</dbReference>
<dbReference type="GO" id="GO:0005829">
    <property type="term" value="C:cytosol"/>
    <property type="evidence" value="ECO:0007669"/>
    <property type="project" value="TreeGrafter"/>
</dbReference>
<name>A0A7S1TBH5_9RHOD</name>
<sequence>MALLSGFLVGGGLVRKWTKVDSRCQCGLTSRRPLLRVTSCVKSAETEIDARGFVIPKVGQVVVFAGRWPGEDAVGLVEGVQLVQSKTYHVADVVTMRGVGPSLYAVDRKVRGARQWMDVGRLRVASDAEFVASQNAYRVQNLRDGYAVVPVDPSARERYWAEYERLKWDLVRSALFCGAGGTVVDFAVTRSGGDALCFALGSAFGIAYLLLLERDVDTVRLGVQSWLTKLRFLLPAVPLGVLAALAPILPFTLVKEGPGLLPVSLRNDVVLSVVLGFLSFKLPILWKGAHEALSSLEDMDTGEPTNLGSAFVSALVGLSKRRDREESTFSAPSNDDGTPRRPVVICGPSGVGKSTLIRKLHQRLPNRFGFSVSHTTRSPRPGEVHGRDYLFISAEEFRAMVDRGEFIEWAEVHGNLYGTSWASIQRVSEAGLNCLLDIDIQGVEAITASPTLDPITIWVAPPSMETLTKRLQSRGTESEESIHIRLQQASREMEFAATRNLFDFTVVNDDILRAVEELSQYLSACLDP</sequence>
<comment type="similarity">
    <text evidence="1">Belongs to the guanylate kinase family.</text>
</comment>
<dbReference type="EC" id="2.7.4.8" evidence="2"/>
<organism evidence="10">
    <name type="scientific">Compsopogon caeruleus</name>
    <dbReference type="NCBI Taxonomy" id="31354"/>
    <lineage>
        <taxon>Eukaryota</taxon>
        <taxon>Rhodophyta</taxon>
        <taxon>Compsopogonophyceae</taxon>
        <taxon>Compsopogonales</taxon>
        <taxon>Compsopogonaceae</taxon>
        <taxon>Compsopogon</taxon>
    </lineage>
</organism>
<evidence type="ECO:0000259" key="9">
    <source>
        <dbReference type="PROSITE" id="PS50052"/>
    </source>
</evidence>
<protein>
    <recommendedName>
        <fullName evidence="2">guanylate kinase</fullName>
        <ecNumber evidence="2">2.7.4.8</ecNumber>
    </recommendedName>
</protein>
<dbReference type="NCBIfam" id="TIGR03263">
    <property type="entry name" value="guanyl_kin"/>
    <property type="match status" value="1"/>
</dbReference>
<dbReference type="SMART" id="SM00072">
    <property type="entry name" value="GuKc"/>
    <property type="match status" value="1"/>
</dbReference>
<evidence type="ECO:0000256" key="5">
    <source>
        <dbReference type="ARBA" id="ARBA00022777"/>
    </source>
</evidence>